<keyword evidence="3" id="KW-0804">Transcription</keyword>
<sequence length="182" mass="20692">MPKLINHDEKRKEIALKATEIFLEYGYKNIGMRQLCEQLGMSKSAVYHYYKSKDQLFIAATEAIVSVDASALIDAPLVPQAKLEQRLENFVIIFRQMAPRFFKEMQLVADYIEVIGEENVASDACMQLANQNYLELLASYVSEEAKDSLYTLMLGLLNHQIMAGKPLEKSYIIKMVSAQLSN</sequence>
<keyword evidence="1" id="KW-0805">Transcription regulation</keyword>
<organism evidence="6 7">
    <name type="scientific">Agarivorans albus MKT 106</name>
    <dbReference type="NCBI Taxonomy" id="1331007"/>
    <lineage>
        <taxon>Bacteria</taxon>
        <taxon>Pseudomonadati</taxon>
        <taxon>Pseudomonadota</taxon>
        <taxon>Gammaproteobacteria</taxon>
        <taxon>Alteromonadales</taxon>
        <taxon>Alteromonadaceae</taxon>
        <taxon>Agarivorans</taxon>
    </lineage>
</organism>
<dbReference type="InterPro" id="IPR009057">
    <property type="entry name" value="Homeodomain-like_sf"/>
</dbReference>
<evidence type="ECO:0000313" key="6">
    <source>
        <dbReference type="EMBL" id="GAD02217.1"/>
    </source>
</evidence>
<evidence type="ECO:0000313" key="7">
    <source>
        <dbReference type="Proteomes" id="UP000014461"/>
    </source>
</evidence>
<dbReference type="PROSITE" id="PS50977">
    <property type="entry name" value="HTH_TETR_2"/>
    <property type="match status" value="1"/>
</dbReference>
<gene>
    <name evidence="6" type="ORF">AALB_2297</name>
</gene>
<dbReference type="Gene3D" id="1.10.357.10">
    <property type="entry name" value="Tetracycline Repressor, domain 2"/>
    <property type="match status" value="1"/>
</dbReference>
<evidence type="ECO:0000256" key="4">
    <source>
        <dbReference type="PROSITE-ProRule" id="PRU00335"/>
    </source>
</evidence>
<dbReference type="STRING" id="1331007.AALB_2297"/>
<feature type="domain" description="HTH tetR-type" evidence="5">
    <location>
        <begin position="8"/>
        <end position="68"/>
    </location>
</feature>
<dbReference type="EMBL" id="BARX01000014">
    <property type="protein sequence ID" value="GAD02217.1"/>
    <property type="molecule type" value="Genomic_DNA"/>
</dbReference>
<dbReference type="PANTHER" id="PTHR47506">
    <property type="entry name" value="TRANSCRIPTIONAL REGULATORY PROTEIN"/>
    <property type="match status" value="1"/>
</dbReference>
<dbReference type="SUPFAM" id="SSF46689">
    <property type="entry name" value="Homeodomain-like"/>
    <property type="match status" value="1"/>
</dbReference>
<dbReference type="PANTHER" id="PTHR47506:SF6">
    <property type="entry name" value="HTH-TYPE TRANSCRIPTIONAL REPRESSOR NEMR"/>
    <property type="match status" value="1"/>
</dbReference>
<evidence type="ECO:0000259" key="5">
    <source>
        <dbReference type="PROSITE" id="PS50977"/>
    </source>
</evidence>
<keyword evidence="2 4" id="KW-0238">DNA-binding</keyword>
<reference evidence="6" key="1">
    <citation type="journal article" date="2013" name="Genome Announc.">
        <title>Draft Genome Sequence of Agarivorans albus Strain MKT 106T, an Agarolytic Marine Bacterium.</title>
        <authorList>
            <person name="Yasuike M."/>
            <person name="Nakamura Y."/>
            <person name="Kai W."/>
            <person name="Fujiwara A."/>
            <person name="Fukui Y."/>
            <person name="Satomi M."/>
            <person name="Sano M."/>
        </authorList>
    </citation>
    <scope>NUCLEOTIDE SEQUENCE [LARGE SCALE GENOMIC DNA]</scope>
</reference>
<dbReference type="OrthoDB" id="4541465at2"/>
<dbReference type="RefSeq" id="WP_016401985.1">
    <property type="nucleotide sequence ID" value="NZ_BARX01000014.1"/>
</dbReference>
<evidence type="ECO:0000256" key="2">
    <source>
        <dbReference type="ARBA" id="ARBA00023125"/>
    </source>
</evidence>
<proteinExistence type="predicted"/>
<comment type="caution">
    <text evidence="6">The sequence shown here is derived from an EMBL/GenBank/DDBJ whole genome shotgun (WGS) entry which is preliminary data.</text>
</comment>
<dbReference type="GO" id="GO:0003677">
    <property type="term" value="F:DNA binding"/>
    <property type="evidence" value="ECO:0007669"/>
    <property type="project" value="UniProtKB-UniRule"/>
</dbReference>
<evidence type="ECO:0000256" key="1">
    <source>
        <dbReference type="ARBA" id="ARBA00023015"/>
    </source>
</evidence>
<dbReference type="InterPro" id="IPR001647">
    <property type="entry name" value="HTH_TetR"/>
</dbReference>
<dbReference type="PRINTS" id="PR00455">
    <property type="entry name" value="HTHTETR"/>
</dbReference>
<dbReference type="AlphaFoldDB" id="R9PLH8"/>
<feature type="DNA-binding region" description="H-T-H motif" evidence="4">
    <location>
        <begin position="31"/>
        <end position="50"/>
    </location>
</feature>
<dbReference type="Pfam" id="PF00440">
    <property type="entry name" value="TetR_N"/>
    <property type="match status" value="1"/>
</dbReference>
<accession>R9PLH8</accession>
<protein>
    <submittedName>
        <fullName evidence="6">Transcriptional regulator</fullName>
    </submittedName>
</protein>
<keyword evidence="7" id="KW-1185">Reference proteome</keyword>
<dbReference type="Proteomes" id="UP000014461">
    <property type="component" value="Unassembled WGS sequence"/>
</dbReference>
<evidence type="ECO:0000256" key="3">
    <source>
        <dbReference type="ARBA" id="ARBA00023163"/>
    </source>
</evidence>
<name>R9PLH8_AGAAL</name>